<comment type="caution">
    <text evidence="2">The sequence shown here is derived from an EMBL/GenBank/DDBJ whole genome shotgun (WGS) entry which is preliminary data.</text>
</comment>
<dbReference type="EMBL" id="JADQDM010000003">
    <property type="protein sequence ID" value="MBF9221368.1"/>
    <property type="molecule type" value="Genomic_DNA"/>
</dbReference>
<name>A0ABS0I3R8_9BACT</name>
<organism evidence="2 3">
    <name type="scientific">Hymenobacter ruricola</name>
    <dbReference type="NCBI Taxonomy" id="2791023"/>
    <lineage>
        <taxon>Bacteria</taxon>
        <taxon>Pseudomonadati</taxon>
        <taxon>Bacteroidota</taxon>
        <taxon>Cytophagia</taxon>
        <taxon>Cytophagales</taxon>
        <taxon>Hymenobacteraceae</taxon>
        <taxon>Hymenobacter</taxon>
    </lineage>
</organism>
<gene>
    <name evidence="2" type="ORF">I2H31_09650</name>
</gene>
<evidence type="ECO:0000256" key="1">
    <source>
        <dbReference type="SAM" id="MobiDB-lite"/>
    </source>
</evidence>
<reference evidence="2 3" key="1">
    <citation type="submission" date="2020-11" db="EMBL/GenBank/DDBJ databases">
        <authorList>
            <person name="Kim M.K."/>
        </authorList>
    </citation>
    <scope>NUCLEOTIDE SEQUENCE [LARGE SCALE GENOMIC DNA]</scope>
    <source>
        <strain evidence="2 3">BT662</strain>
    </source>
</reference>
<keyword evidence="3" id="KW-1185">Reference proteome</keyword>
<protein>
    <submittedName>
        <fullName evidence="2">Uncharacterized protein</fullName>
    </submittedName>
</protein>
<proteinExistence type="predicted"/>
<sequence length="46" mass="5134">MDHDAGGGGHQPVHFSEWPKPFWHPKPVAKRQPRASGETFLAAAIW</sequence>
<dbReference type="Proteomes" id="UP000618931">
    <property type="component" value="Unassembled WGS sequence"/>
</dbReference>
<accession>A0ABS0I3R8</accession>
<dbReference type="RefSeq" id="WP_196292814.1">
    <property type="nucleotide sequence ID" value="NZ_JADQDM010000003.1"/>
</dbReference>
<feature type="region of interest" description="Disordered" evidence="1">
    <location>
        <begin position="1"/>
        <end position="36"/>
    </location>
</feature>
<evidence type="ECO:0000313" key="2">
    <source>
        <dbReference type="EMBL" id="MBF9221368.1"/>
    </source>
</evidence>
<feature type="compositionally biased region" description="Gly residues" evidence="1">
    <location>
        <begin position="1"/>
        <end position="10"/>
    </location>
</feature>
<evidence type="ECO:0000313" key="3">
    <source>
        <dbReference type="Proteomes" id="UP000618931"/>
    </source>
</evidence>